<keyword evidence="3" id="KW-1185">Reference proteome</keyword>
<evidence type="ECO:0000313" key="2">
    <source>
        <dbReference type="EMBL" id="QIO09158.1"/>
    </source>
</evidence>
<dbReference type="KEGG" id="alj:G8D99_09110"/>
<feature type="signal peptide" evidence="1">
    <location>
        <begin position="1"/>
        <end position="19"/>
    </location>
</feature>
<evidence type="ECO:0000313" key="3">
    <source>
        <dbReference type="Proteomes" id="UP000501939"/>
    </source>
</evidence>
<dbReference type="SMART" id="SM00671">
    <property type="entry name" value="SEL1"/>
    <property type="match status" value="6"/>
</dbReference>
<protein>
    <submittedName>
        <fullName evidence="2">SEL1-like repeat protein</fullName>
    </submittedName>
</protein>
<accession>A0A6G8S556</accession>
<gene>
    <name evidence="2" type="ORF">G8D99_09110</name>
</gene>
<dbReference type="Proteomes" id="UP000501939">
    <property type="component" value="Chromosome"/>
</dbReference>
<name>A0A6G8S556_9GAMM</name>
<dbReference type="InterPro" id="IPR050767">
    <property type="entry name" value="Sel1_AlgK"/>
</dbReference>
<dbReference type="InterPro" id="IPR011990">
    <property type="entry name" value="TPR-like_helical_dom_sf"/>
</dbReference>
<feature type="chain" id="PRO_5026278624" evidence="1">
    <location>
        <begin position="20"/>
        <end position="344"/>
    </location>
</feature>
<dbReference type="PANTHER" id="PTHR11102:SF160">
    <property type="entry name" value="ERAD-ASSOCIATED E3 UBIQUITIN-PROTEIN LIGASE COMPONENT HRD3"/>
    <property type="match status" value="1"/>
</dbReference>
<dbReference type="EMBL" id="CP049916">
    <property type="protein sequence ID" value="QIO09158.1"/>
    <property type="molecule type" value="Genomic_DNA"/>
</dbReference>
<keyword evidence="1" id="KW-0732">Signal</keyword>
<reference evidence="2 3" key="1">
    <citation type="submission" date="2020-03" db="EMBL/GenBank/DDBJ databases">
        <authorList>
            <person name="Zhu W."/>
        </authorList>
    </citation>
    <scope>NUCLEOTIDE SEQUENCE [LARGE SCALE GENOMIC DNA]</scope>
    <source>
        <strain evidence="2 3">185</strain>
    </source>
</reference>
<dbReference type="AlphaFoldDB" id="A0A6G8S556"/>
<dbReference type="InterPro" id="IPR006597">
    <property type="entry name" value="Sel1-like"/>
</dbReference>
<evidence type="ECO:0000256" key="1">
    <source>
        <dbReference type="SAM" id="SignalP"/>
    </source>
</evidence>
<dbReference type="SUPFAM" id="SSF81901">
    <property type="entry name" value="HCP-like"/>
    <property type="match status" value="3"/>
</dbReference>
<proteinExistence type="predicted"/>
<dbReference type="Pfam" id="PF08238">
    <property type="entry name" value="Sel1"/>
    <property type="match status" value="6"/>
</dbReference>
<dbReference type="PANTHER" id="PTHR11102">
    <property type="entry name" value="SEL-1-LIKE PROTEIN"/>
    <property type="match status" value="1"/>
</dbReference>
<dbReference type="Gene3D" id="1.25.40.10">
    <property type="entry name" value="Tetratricopeptide repeat domain"/>
    <property type="match status" value="3"/>
</dbReference>
<organism evidence="2 3">
    <name type="scientific">Acinetobacter lanii</name>
    <dbReference type="NCBI Taxonomy" id="2715163"/>
    <lineage>
        <taxon>Bacteria</taxon>
        <taxon>Pseudomonadati</taxon>
        <taxon>Pseudomonadota</taxon>
        <taxon>Gammaproteobacteria</taxon>
        <taxon>Moraxellales</taxon>
        <taxon>Moraxellaceae</taxon>
        <taxon>Acinetobacter</taxon>
    </lineage>
</organism>
<sequence length="344" mass="39076">MKKILALIFLLHLALIVHADEEYFKSMLESAKEGDSFSQFYVGYAYDQGEEVEQNHKNAIEWYRKSADQGETRAIKNLAIKYANGEGVDQNYAEAKKIILKNANQDLIESINLLVDWLIIPNTPIYNPNEAFLWATKSLEIEKNPTSAQFGGTVAKYLLGKLYDYGIGVSPDPKKAIALYRLSAKDDYSDAQFALGYLYHKGKGVKKDITQAIDWYNKAADQNDSDALLNLGYIYLTEDDYLDEQNAAHYLHAASEQNNPNAHYILGILFEEGRGVDKNVETAYEYYEKAVQVNSELALDAIAKLLDRNKILKNAKQSDLDQWIEYAEQLQNPTLKANFEKLKL</sequence>
<dbReference type="RefSeq" id="WP_166324789.1">
    <property type="nucleotide sequence ID" value="NZ_CP049916.1"/>
</dbReference>